<dbReference type="SUPFAM" id="SSF64268">
    <property type="entry name" value="PX domain"/>
    <property type="match status" value="1"/>
</dbReference>
<dbReference type="PANTHER" id="PTHR46596:SF1">
    <property type="entry name" value="SORTING NEXIN-4"/>
    <property type="match status" value="1"/>
</dbReference>
<name>A0A8J6KLS8_MICOH</name>
<dbReference type="InterPro" id="IPR001683">
    <property type="entry name" value="PX_dom"/>
</dbReference>
<dbReference type="Gene3D" id="1.20.1270.60">
    <property type="entry name" value="Arfaptin homology (AH) domain/BAR domain"/>
    <property type="match status" value="1"/>
</dbReference>
<gene>
    <name evidence="5" type="ORF">LTLLF_106115</name>
</gene>
<dbReference type="CDD" id="cd06864">
    <property type="entry name" value="PX_SNX4"/>
    <property type="match status" value="1"/>
</dbReference>
<dbReference type="Gene3D" id="3.30.1520.10">
    <property type="entry name" value="Phox-like domain"/>
    <property type="match status" value="1"/>
</dbReference>
<dbReference type="InterPro" id="IPR034902">
    <property type="entry name" value="PX_SNX4"/>
</dbReference>
<dbReference type="EMBL" id="JAATJU010025064">
    <property type="protein sequence ID" value="KAH0504441.1"/>
    <property type="molecule type" value="Genomic_DNA"/>
</dbReference>
<evidence type="ECO:0000256" key="2">
    <source>
        <dbReference type="ARBA" id="ARBA00022927"/>
    </source>
</evidence>
<keyword evidence="2" id="KW-0813">Transport</keyword>
<dbReference type="FunFam" id="3.30.1520.10:FF:000031">
    <property type="entry name" value="Sorting nexin 4"/>
    <property type="match status" value="1"/>
</dbReference>
<dbReference type="InterPro" id="IPR037430">
    <property type="entry name" value="SNX4_BAR"/>
</dbReference>
<dbReference type="SMART" id="SM00312">
    <property type="entry name" value="PX"/>
    <property type="match status" value="1"/>
</dbReference>
<comment type="caution">
    <text evidence="5">The sequence shown here is derived from an EMBL/GenBank/DDBJ whole genome shotgun (WGS) entry which is preliminary data.</text>
</comment>
<dbReference type="GO" id="GO:2000786">
    <property type="term" value="P:positive regulation of autophagosome assembly"/>
    <property type="evidence" value="ECO:0007669"/>
    <property type="project" value="TreeGrafter"/>
</dbReference>
<evidence type="ECO:0000256" key="3">
    <source>
        <dbReference type="SAM" id="MobiDB-lite"/>
    </source>
</evidence>
<dbReference type="Pfam" id="PF00787">
    <property type="entry name" value="PX"/>
    <property type="match status" value="1"/>
</dbReference>
<dbReference type="Proteomes" id="UP000710432">
    <property type="component" value="Unassembled WGS sequence"/>
</dbReference>
<dbReference type="GO" id="GO:0031901">
    <property type="term" value="C:early endosome membrane"/>
    <property type="evidence" value="ECO:0007669"/>
    <property type="project" value="TreeGrafter"/>
</dbReference>
<organism evidence="5 6">
    <name type="scientific">Microtus ochrogaster</name>
    <name type="common">Prairie vole</name>
    <dbReference type="NCBI Taxonomy" id="79684"/>
    <lineage>
        <taxon>Eukaryota</taxon>
        <taxon>Metazoa</taxon>
        <taxon>Chordata</taxon>
        <taxon>Craniata</taxon>
        <taxon>Vertebrata</taxon>
        <taxon>Euteleostomi</taxon>
        <taxon>Mammalia</taxon>
        <taxon>Eutheria</taxon>
        <taxon>Euarchontoglires</taxon>
        <taxon>Glires</taxon>
        <taxon>Rodentia</taxon>
        <taxon>Myomorpha</taxon>
        <taxon>Muroidea</taxon>
        <taxon>Cricetidae</taxon>
        <taxon>Arvicolinae</taxon>
        <taxon>Microtus</taxon>
    </lineage>
</organism>
<comment type="similarity">
    <text evidence="1">Belongs to the sorting nexin family.</text>
</comment>
<dbReference type="CDD" id="cd07622">
    <property type="entry name" value="BAR_SNX4"/>
    <property type="match status" value="1"/>
</dbReference>
<keyword evidence="2" id="KW-0653">Protein transport</keyword>
<evidence type="ECO:0000256" key="1">
    <source>
        <dbReference type="ARBA" id="ARBA00010883"/>
    </source>
</evidence>
<dbReference type="GO" id="GO:0005886">
    <property type="term" value="C:plasma membrane"/>
    <property type="evidence" value="ECO:0007669"/>
    <property type="project" value="TreeGrafter"/>
</dbReference>
<accession>A0A8J6KLS8</accession>
<evidence type="ECO:0000313" key="5">
    <source>
        <dbReference type="EMBL" id="KAH0504441.1"/>
    </source>
</evidence>
<evidence type="ECO:0000313" key="6">
    <source>
        <dbReference type="Proteomes" id="UP000710432"/>
    </source>
</evidence>
<dbReference type="InterPro" id="IPR036871">
    <property type="entry name" value="PX_dom_sf"/>
</dbReference>
<dbReference type="PANTHER" id="PTHR46596">
    <property type="entry name" value="SORTING NEXIN-4"/>
    <property type="match status" value="1"/>
</dbReference>
<dbReference type="InterPro" id="IPR027267">
    <property type="entry name" value="AH/BAR_dom_sf"/>
</dbReference>
<sequence>MEQTPPDPERPLQPAPLEPLGGPGAVLEAAGEETQGTREDTSGVDTMTGNNFWLKKIEISVSEAEKRTGRNAMNMQETYTAYLIETRSVGHADCQSVLTDSLWRRYSEFELLRNYLLVYYPHIVVPPLPEKRAEFVWHKLSADNMDPDFVERRRIGLENFLLRVASHPVLCRDKIFYLFLTQEGNWKETVNETGFQLKSEPEGIQHLDPVVRPCVPLDLSAVAHSSQRFTELKHYSDELQSVISHLLRVRARVADRLYGVYKVHGNYGRVFSEWSAFEKEMGDGLQSAGHHMDVYASSIDDILEDEEHYADQLKEYLFYAEALRAVCRKHELMQYDLETAAQDLASKKQQCEELATGTVRTFSLKGMTTKLFGQEAPEQREARVKVLEEQIGEGEQQLKSKNLESREFVKNAWADIERFKEQKNRDLKEALISYAVMQISMCKKVASPHEDAAVAAVAAGSEVHAC</sequence>
<dbReference type="GO" id="GO:0015031">
    <property type="term" value="P:protein transport"/>
    <property type="evidence" value="ECO:0007669"/>
    <property type="project" value="UniProtKB-KW"/>
</dbReference>
<dbReference type="AlphaFoldDB" id="A0A8J6KLS8"/>
<proteinExistence type="inferred from homology"/>
<feature type="region of interest" description="Disordered" evidence="3">
    <location>
        <begin position="1"/>
        <end position="45"/>
    </location>
</feature>
<reference evidence="5" key="1">
    <citation type="submission" date="2020-03" db="EMBL/GenBank/DDBJ databases">
        <title>Studies in the Genomics of Life Span.</title>
        <authorList>
            <person name="Glass D."/>
        </authorList>
    </citation>
    <scope>NUCLEOTIDE SEQUENCE</scope>
    <source>
        <strain evidence="5">LTLLF</strain>
        <tissue evidence="5">Muscle</tissue>
    </source>
</reference>
<protein>
    <submittedName>
        <fullName evidence="5">Sorting nexin-4</fullName>
    </submittedName>
</protein>
<dbReference type="GO" id="GO:0031201">
    <property type="term" value="C:SNARE complex"/>
    <property type="evidence" value="ECO:0007669"/>
    <property type="project" value="TreeGrafter"/>
</dbReference>
<dbReference type="GO" id="GO:0032266">
    <property type="term" value="F:phosphatidylinositol-3-phosphate binding"/>
    <property type="evidence" value="ECO:0007669"/>
    <property type="project" value="TreeGrafter"/>
</dbReference>
<feature type="domain" description="PX" evidence="4">
    <location>
        <begin position="60"/>
        <end position="186"/>
    </location>
</feature>
<dbReference type="PROSITE" id="PS50195">
    <property type="entry name" value="PX"/>
    <property type="match status" value="1"/>
</dbReference>
<dbReference type="InterPro" id="IPR034783">
    <property type="entry name" value="SNX4"/>
</dbReference>
<evidence type="ECO:0000259" key="4">
    <source>
        <dbReference type="PROSITE" id="PS50195"/>
    </source>
</evidence>